<keyword evidence="1" id="KW-0805">Transcription regulation</keyword>
<protein>
    <submittedName>
        <fullName evidence="5">Helix-turn-helix domain-containing protein</fullName>
    </submittedName>
</protein>
<accession>A0A9X2XVQ5</accession>
<keyword evidence="6" id="KW-1185">Reference proteome</keyword>
<dbReference type="PANTHER" id="PTHR43280">
    <property type="entry name" value="ARAC-FAMILY TRANSCRIPTIONAL REGULATOR"/>
    <property type="match status" value="1"/>
</dbReference>
<dbReference type="Proteomes" id="UP001155483">
    <property type="component" value="Unassembled WGS sequence"/>
</dbReference>
<dbReference type="PANTHER" id="PTHR43280:SF32">
    <property type="entry name" value="TRANSCRIPTIONAL REGULATORY PROTEIN"/>
    <property type="match status" value="1"/>
</dbReference>
<dbReference type="Pfam" id="PF12833">
    <property type="entry name" value="HTH_18"/>
    <property type="match status" value="1"/>
</dbReference>
<proteinExistence type="predicted"/>
<dbReference type="InterPro" id="IPR009057">
    <property type="entry name" value="Homeodomain-like_sf"/>
</dbReference>
<sequence>MRQPFDFIDSYLQSLRTQSLPSKSEQIPILSGPEMDWFHFEASIVQLFQTRHVNLFHINRIEDTKDHIKFPLAPHRKTVSDFVFLTQGTSIRSKGLDRYEFSANTFFFLPAYQITTHEGYSQDAKGYYCHFDTEILTRNFVQPGFLNQFSFLQFIGNPLVNVDQQLVDTITPVLLRLEREHASTQPNYTMVSAYLLTLFLELLPFTRPLEKVKENAAARITQQYKNALVQHIYDKQLLTEYAQLLSVTPDYLNKCVKATTGKSAHDLLSDMVLLEAKALLKQTTLSISEIAFKIGKEDPSDFTRFFKSKTSLTPSQYRQTE</sequence>
<name>A0A9X2XVQ5_9BACT</name>
<dbReference type="InterPro" id="IPR018060">
    <property type="entry name" value="HTH_AraC"/>
</dbReference>
<dbReference type="GO" id="GO:0003700">
    <property type="term" value="F:DNA-binding transcription factor activity"/>
    <property type="evidence" value="ECO:0007669"/>
    <property type="project" value="InterPro"/>
</dbReference>
<dbReference type="AlphaFoldDB" id="A0A9X2XVQ5"/>
<dbReference type="GO" id="GO:0043565">
    <property type="term" value="F:sequence-specific DNA binding"/>
    <property type="evidence" value="ECO:0007669"/>
    <property type="project" value="InterPro"/>
</dbReference>
<evidence type="ECO:0000313" key="5">
    <source>
        <dbReference type="EMBL" id="MCU7549730.1"/>
    </source>
</evidence>
<evidence type="ECO:0000256" key="3">
    <source>
        <dbReference type="ARBA" id="ARBA00023163"/>
    </source>
</evidence>
<dbReference type="Gene3D" id="1.10.10.60">
    <property type="entry name" value="Homeodomain-like"/>
    <property type="match status" value="1"/>
</dbReference>
<gene>
    <name evidence="5" type="ORF">OCK74_11430</name>
</gene>
<feature type="domain" description="HTH araC/xylS-type" evidence="4">
    <location>
        <begin position="222"/>
        <end position="320"/>
    </location>
</feature>
<evidence type="ECO:0000256" key="1">
    <source>
        <dbReference type="ARBA" id="ARBA00023015"/>
    </source>
</evidence>
<evidence type="ECO:0000259" key="4">
    <source>
        <dbReference type="PROSITE" id="PS01124"/>
    </source>
</evidence>
<keyword evidence="2" id="KW-0238">DNA-binding</keyword>
<reference evidence="5" key="1">
    <citation type="submission" date="2022-09" db="EMBL/GenBank/DDBJ databases">
        <authorList>
            <person name="Yuan C."/>
            <person name="Ke Z."/>
        </authorList>
    </citation>
    <scope>NUCLEOTIDE SEQUENCE</scope>
    <source>
        <strain evidence="5">LB-8</strain>
    </source>
</reference>
<dbReference type="RefSeq" id="WP_279297170.1">
    <property type="nucleotide sequence ID" value="NZ_JAOTIF010000007.1"/>
</dbReference>
<evidence type="ECO:0000313" key="6">
    <source>
        <dbReference type="Proteomes" id="UP001155483"/>
    </source>
</evidence>
<keyword evidence="3" id="KW-0804">Transcription</keyword>
<dbReference type="InterPro" id="IPR037923">
    <property type="entry name" value="HTH-like"/>
</dbReference>
<dbReference type="PROSITE" id="PS01124">
    <property type="entry name" value="HTH_ARAC_FAMILY_2"/>
    <property type="match status" value="1"/>
</dbReference>
<evidence type="ECO:0000256" key="2">
    <source>
        <dbReference type="ARBA" id="ARBA00023125"/>
    </source>
</evidence>
<dbReference type="SUPFAM" id="SSF46689">
    <property type="entry name" value="Homeodomain-like"/>
    <property type="match status" value="1"/>
</dbReference>
<dbReference type="EMBL" id="JAOTIF010000007">
    <property type="protein sequence ID" value="MCU7549730.1"/>
    <property type="molecule type" value="Genomic_DNA"/>
</dbReference>
<reference evidence="5" key="2">
    <citation type="submission" date="2023-04" db="EMBL/GenBank/DDBJ databases">
        <title>Paracnuella aquatica gen. nov., sp. nov., a member of the family Chitinophagaceae isolated from a hot spring.</title>
        <authorList>
            <person name="Wang C."/>
        </authorList>
    </citation>
    <scope>NUCLEOTIDE SEQUENCE</scope>
    <source>
        <strain evidence="5">LB-8</strain>
    </source>
</reference>
<comment type="caution">
    <text evidence="5">The sequence shown here is derived from an EMBL/GenBank/DDBJ whole genome shotgun (WGS) entry which is preliminary data.</text>
</comment>
<dbReference type="SMART" id="SM00342">
    <property type="entry name" value="HTH_ARAC"/>
    <property type="match status" value="1"/>
</dbReference>
<dbReference type="SUPFAM" id="SSF51215">
    <property type="entry name" value="Regulatory protein AraC"/>
    <property type="match status" value="1"/>
</dbReference>
<organism evidence="5 6">
    <name type="scientific">Paraflavisolibacter caeni</name>
    <dbReference type="NCBI Taxonomy" id="2982496"/>
    <lineage>
        <taxon>Bacteria</taxon>
        <taxon>Pseudomonadati</taxon>
        <taxon>Bacteroidota</taxon>
        <taxon>Chitinophagia</taxon>
        <taxon>Chitinophagales</taxon>
        <taxon>Chitinophagaceae</taxon>
        <taxon>Paraflavisolibacter</taxon>
    </lineage>
</organism>